<sequence>MPHPRWIIRSEISYAVMASVLVAMFAILFWLVGG</sequence>
<feature type="transmembrane region" description="Helical" evidence="1">
    <location>
        <begin position="12"/>
        <end position="32"/>
    </location>
</feature>
<dbReference type="EMBL" id="OY288114">
    <property type="protein sequence ID" value="CAJ0866665.1"/>
    <property type="molecule type" value="Genomic_DNA"/>
</dbReference>
<keyword evidence="1" id="KW-1133">Transmembrane helix</keyword>
<keyword evidence="1" id="KW-0812">Transmembrane</keyword>
<name>A0AA48LZ21_9ZZZZ</name>
<evidence type="ECO:0000256" key="1">
    <source>
        <dbReference type="SAM" id="Phobius"/>
    </source>
</evidence>
<protein>
    <submittedName>
        <fullName evidence="2">Uncharacterized protein</fullName>
    </submittedName>
</protein>
<keyword evidence="1" id="KW-0472">Membrane</keyword>
<reference evidence="2" key="1">
    <citation type="submission" date="2023-07" db="EMBL/GenBank/DDBJ databases">
        <authorList>
            <person name="Pelsma A.J. K."/>
        </authorList>
    </citation>
    <scope>NUCLEOTIDE SEQUENCE</scope>
</reference>
<organism evidence="2">
    <name type="scientific">freshwater sediment metagenome</name>
    <dbReference type="NCBI Taxonomy" id="556182"/>
    <lineage>
        <taxon>unclassified sequences</taxon>
        <taxon>metagenomes</taxon>
        <taxon>ecological metagenomes</taxon>
    </lineage>
</organism>
<dbReference type="AlphaFoldDB" id="A0AA48LZ21"/>
<accession>A0AA48LZ21</accession>
<gene>
    <name evidence="2" type="ORF">AMST5_01881</name>
</gene>
<proteinExistence type="predicted"/>
<evidence type="ECO:0000313" key="2">
    <source>
        <dbReference type="EMBL" id="CAJ0866665.1"/>
    </source>
</evidence>